<reference evidence="1 2" key="1">
    <citation type="submission" date="2016-07" db="EMBL/GenBank/DDBJ databases">
        <authorList>
            <person name="Lefevre C.T."/>
        </authorList>
    </citation>
    <scope>NUCLEOTIDE SEQUENCE [LARGE SCALE GENOMIC DNA]</scope>
    <source>
        <strain evidence="1">PR1</strain>
    </source>
</reference>
<keyword evidence="2" id="KW-1185">Reference proteome</keyword>
<sequence>MRFFILMMVGFVVTACQPQTLRMVHAPPLVAENPQQIRPLAMRAESYSKAHGAPMNLSKYDFFTANSFGRNWLKQRNHKVITIGHPKDCATFNGRWRHGNLFEAMERSMNQCLNRVKVFSEITGKKCGCRYAAINNAILMKPEELPFRVNVPAIALVKDAKGRKEILGYASTTGRTGKNQAMNFHTSSGRKVCDGHYNIGTIAFKGDAYLNCFDGRIKGPAVFKVHGFREGISYGTALVNAGENKLILVYGLPTKEFEKRRSELLGEW</sequence>
<evidence type="ECO:0008006" key="3">
    <source>
        <dbReference type="Google" id="ProtNLM"/>
    </source>
</evidence>
<organism evidence="1 2">
    <name type="scientific">Candidatus Terasakiella magnetica</name>
    <dbReference type="NCBI Taxonomy" id="1867952"/>
    <lineage>
        <taxon>Bacteria</taxon>
        <taxon>Pseudomonadati</taxon>
        <taxon>Pseudomonadota</taxon>
        <taxon>Alphaproteobacteria</taxon>
        <taxon>Rhodospirillales</taxon>
        <taxon>Terasakiellaceae</taxon>
        <taxon>Terasakiella</taxon>
    </lineage>
</organism>
<accession>A0A1C3RJE3</accession>
<gene>
    <name evidence="1" type="ORF">MTBPR1_50144</name>
</gene>
<name>A0A1C3RJE3_9PROT</name>
<evidence type="ECO:0000313" key="1">
    <source>
        <dbReference type="EMBL" id="SCA57388.1"/>
    </source>
</evidence>
<dbReference type="Proteomes" id="UP000231658">
    <property type="component" value="Unassembled WGS sequence"/>
</dbReference>
<dbReference type="STRING" id="1867952.MTBPR1_50144"/>
<dbReference type="EMBL" id="FLYE01000044">
    <property type="protein sequence ID" value="SCA57388.1"/>
    <property type="molecule type" value="Genomic_DNA"/>
</dbReference>
<dbReference type="PROSITE" id="PS51257">
    <property type="entry name" value="PROKAR_LIPOPROTEIN"/>
    <property type="match status" value="1"/>
</dbReference>
<evidence type="ECO:0000313" key="2">
    <source>
        <dbReference type="Proteomes" id="UP000231658"/>
    </source>
</evidence>
<proteinExistence type="predicted"/>
<protein>
    <recommendedName>
        <fullName evidence="3">Lipoprotein</fullName>
    </recommendedName>
</protein>
<dbReference type="AlphaFoldDB" id="A0A1C3RJE3"/>